<protein>
    <recommendedName>
        <fullName evidence="3">AMP-dependent synthetase/ligase domain-containing protein</fullName>
    </recommendedName>
</protein>
<feature type="domain" description="AMP-dependent synthetase/ligase" evidence="3">
    <location>
        <begin position="196"/>
        <end position="306"/>
    </location>
</feature>
<accession>A0A8J3YNW7</accession>
<name>A0A8J3YNW7_9ACTN</name>
<dbReference type="EMBL" id="BOPF01000024">
    <property type="protein sequence ID" value="GIJ49019.1"/>
    <property type="molecule type" value="Genomic_DNA"/>
</dbReference>
<proteinExistence type="inferred from homology"/>
<gene>
    <name evidence="4" type="ORF">Val02_59050</name>
</gene>
<evidence type="ECO:0000259" key="3">
    <source>
        <dbReference type="Pfam" id="PF00501"/>
    </source>
</evidence>
<dbReference type="InterPro" id="IPR000873">
    <property type="entry name" value="AMP-dep_synth/lig_dom"/>
</dbReference>
<dbReference type="Proteomes" id="UP000619260">
    <property type="component" value="Unassembled WGS sequence"/>
</dbReference>
<comment type="caution">
    <text evidence="4">The sequence shown here is derived from an EMBL/GenBank/DDBJ whole genome shotgun (WGS) entry which is preliminary data.</text>
</comment>
<dbReference type="Gene3D" id="3.40.50.980">
    <property type="match status" value="2"/>
</dbReference>
<dbReference type="Pfam" id="PF00501">
    <property type="entry name" value="AMP-binding"/>
    <property type="match status" value="2"/>
</dbReference>
<keyword evidence="2" id="KW-0436">Ligase</keyword>
<dbReference type="PANTHER" id="PTHR24096">
    <property type="entry name" value="LONG-CHAIN-FATTY-ACID--COA LIGASE"/>
    <property type="match status" value="1"/>
</dbReference>
<dbReference type="PANTHER" id="PTHR24096:SF149">
    <property type="entry name" value="AMP-BINDING DOMAIN-CONTAINING PROTEIN-RELATED"/>
    <property type="match status" value="1"/>
</dbReference>
<dbReference type="AlphaFoldDB" id="A0A8J3YNW7"/>
<evidence type="ECO:0000313" key="4">
    <source>
        <dbReference type="EMBL" id="GIJ49019.1"/>
    </source>
</evidence>
<dbReference type="GO" id="GO:0016405">
    <property type="term" value="F:CoA-ligase activity"/>
    <property type="evidence" value="ECO:0007669"/>
    <property type="project" value="TreeGrafter"/>
</dbReference>
<reference evidence="4" key="1">
    <citation type="submission" date="2021-01" db="EMBL/GenBank/DDBJ databases">
        <title>Whole genome shotgun sequence of Virgisporangium aliadipatigenens NBRC 105644.</title>
        <authorList>
            <person name="Komaki H."/>
            <person name="Tamura T."/>
        </authorList>
    </citation>
    <scope>NUCLEOTIDE SEQUENCE</scope>
    <source>
        <strain evidence="4">NBRC 105644</strain>
    </source>
</reference>
<keyword evidence="5" id="KW-1185">Reference proteome</keyword>
<feature type="domain" description="AMP-dependent synthetase/ligase" evidence="3">
    <location>
        <begin position="9"/>
        <end position="182"/>
    </location>
</feature>
<sequence>MFNLATILTESARAVPDKPALISGLNRISYRDLDNRSSAVAANLAARGLVPGDAVGLQLPNTVDFAVAWFGILKAGLVAVPFGVTLRAGDIARCLDEASARAFVTGVSSLGAALDGADSAAVYDVFVSGYPVPTTPCAVGLPATPPAGPDLAAARPFADLLDPRRPVEPPVDREPEDVAALMAGDPPELTHFQLHMGTHEDIRRDDVLLGALPLFHRFGLSAVLVTAVRHGATVSLLERFSAGAALAAVQRDRVTTFAGVPSMFGALVAHPDVTRYDTSSLRSAFCGEATLPAGLVDGFEERFKVPVREEVVPLLTSRRT</sequence>
<evidence type="ECO:0000256" key="1">
    <source>
        <dbReference type="ARBA" id="ARBA00006432"/>
    </source>
</evidence>
<dbReference type="SUPFAM" id="SSF56801">
    <property type="entry name" value="Acetyl-CoA synthetase-like"/>
    <property type="match status" value="1"/>
</dbReference>
<evidence type="ECO:0000313" key="5">
    <source>
        <dbReference type="Proteomes" id="UP000619260"/>
    </source>
</evidence>
<comment type="similarity">
    <text evidence="1">Belongs to the ATP-dependent AMP-binding enzyme family.</text>
</comment>
<organism evidence="4 5">
    <name type="scientific">Virgisporangium aliadipatigenens</name>
    <dbReference type="NCBI Taxonomy" id="741659"/>
    <lineage>
        <taxon>Bacteria</taxon>
        <taxon>Bacillati</taxon>
        <taxon>Actinomycetota</taxon>
        <taxon>Actinomycetes</taxon>
        <taxon>Micromonosporales</taxon>
        <taxon>Micromonosporaceae</taxon>
        <taxon>Virgisporangium</taxon>
    </lineage>
</organism>
<dbReference type="RefSeq" id="WP_203902495.1">
    <property type="nucleotide sequence ID" value="NZ_BOPF01000024.1"/>
</dbReference>
<evidence type="ECO:0000256" key="2">
    <source>
        <dbReference type="ARBA" id="ARBA00022598"/>
    </source>
</evidence>